<keyword evidence="3" id="KW-0399">Innate immunity</keyword>
<dbReference type="Pfam" id="PF17791">
    <property type="entry name" value="MG3"/>
    <property type="match status" value="1"/>
</dbReference>
<feature type="domain" description="Macroglobulin" evidence="6">
    <location>
        <begin position="26"/>
        <end position="105"/>
    </location>
</feature>
<dbReference type="GO" id="GO:0005615">
    <property type="term" value="C:extracellular space"/>
    <property type="evidence" value="ECO:0007669"/>
    <property type="project" value="TreeGrafter"/>
</dbReference>
<reference evidence="8" key="1">
    <citation type="submission" date="2025-08" db="UniProtKB">
        <authorList>
            <consortium name="RefSeq"/>
        </authorList>
    </citation>
    <scope>IDENTIFICATION</scope>
    <source>
        <tissue evidence="8">Muscle</tissue>
    </source>
</reference>
<dbReference type="InterPro" id="IPR050473">
    <property type="entry name" value="A2M/Complement_sys"/>
</dbReference>
<keyword evidence="5" id="KW-0395">Inflammatory response</keyword>
<dbReference type="PANTHER" id="PTHR11412">
    <property type="entry name" value="MACROGLOBULIN / COMPLEMENT"/>
    <property type="match status" value="1"/>
</dbReference>
<evidence type="ECO:0000256" key="2">
    <source>
        <dbReference type="ARBA" id="ARBA00022525"/>
    </source>
</evidence>
<evidence type="ECO:0000313" key="8">
    <source>
        <dbReference type="RefSeq" id="XP_019490466.1"/>
    </source>
</evidence>
<dbReference type="GeneID" id="109378605"/>
<dbReference type="FunFam" id="2.60.40.1940:FF:000001">
    <property type="entry name" value="Complement component C3"/>
    <property type="match status" value="1"/>
</dbReference>
<keyword evidence="3" id="KW-0391">Immunity</keyword>
<dbReference type="GO" id="GO:0006954">
    <property type="term" value="P:inflammatory response"/>
    <property type="evidence" value="ECO:0007669"/>
    <property type="project" value="UniProtKB-KW"/>
</dbReference>
<keyword evidence="3" id="KW-0180">Complement pathway</keyword>
<gene>
    <name evidence="8" type="primary">LOC109378605</name>
</gene>
<keyword evidence="7" id="KW-1185">Reference proteome</keyword>
<comment type="subcellular location">
    <subcellularLocation>
        <location evidence="1">Secreted</location>
    </subcellularLocation>
</comment>
<dbReference type="OrthoDB" id="6359008at2759"/>
<dbReference type="InterPro" id="IPR041555">
    <property type="entry name" value="MG3"/>
</dbReference>
<organism evidence="7 8">
    <name type="scientific">Hipposideros armiger</name>
    <name type="common">Great Himalayan leaf-nosed bat</name>
    <dbReference type="NCBI Taxonomy" id="186990"/>
    <lineage>
        <taxon>Eukaryota</taxon>
        <taxon>Metazoa</taxon>
        <taxon>Chordata</taxon>
        <taxon>Craniata</taxon>
        <taxon>Vertebrata</taxon>
        <taxon>Euteleostomi</taxon>
        <taxon>Mammalia</taxon>
        <taxon>Eutheria</taxon>
        <taxon>Laurasiatheria</taxon>
        <taxon>Chiroptera</taxon>
        <taxon>Yinpterochiroptera</taxon>
        <taxon>Rhinolophoidea</taxon>
        <taxon>Hipposideridae</taxon>
        <taxon>Hipposideros</taxon>
    </lineage>
</organism>
<dbReference type="Proteomes" id="UP000694851">
    <property type="component" value="Unplaced"/>
</dbReference>
<dbReference type="Gene3D" id="2.60.40.10">
    <property type="entry name" value="Immunoglobulins"/>
    <property type="match status" value="1"/>
</dbReference>
<sequence length="204" mass="22787">MGQWKILAHYEDSPQQVFSAEFEVKEYVLPSFEVQVEPEEKFYYIDDPEGLGVTITARFLYGKHVDGTAFVIFGVQDGDQRISLAQSLTRVVLEDGTGEAKLKREVLLGGVQPSREDALVGKSLYVSVTVILHSGSDMVEAERSGIPIVTSPYQIHFTKTPKFFKPAMPFDLMVRHRAGLLSDLAPELGPSLWVCRTSHPPPRH</sequence>
<dbReference type="Gene3D" id="2.60.40.1940">
    <property type="match status" value="1"/>
</dbReference>
<evidence type="ECO:0000256" key="1">
    <source>
        <dbReference type="ARBA" id="ARBA00004613"/>
    </source>
</evidence>
<name>A0A8B7QPA9_HIPAR</name>
<dbReference type="GO" id="GO:0006958">
    <property type="term" value="P:complement activation, classical pathway"/>
    <property type="evidence" value="ECO:0007669"/>
    <property type="project" value="UniProtKB-KW"/>
</dbReference>
<dbReference type="Gene3D" id="2.60.40.1930">
    <property type="match status" value="1"/>
</dbReference>
<evidence type="ECO:0000256" key="4">
    <source>
        <dbReference type="ARBA" id="ARBA00023157"/>
    </source>
</evidence>
<dbReference type="KEGG" id="hai:109378605"/>
<dbReference type="RefSeq" id="XP_019490466.1">
    <property type="nucleotide sequence ID" value="XM_019634921.1"/>
</dbReference>
<keyword evidence="4" id="KW-1015">Disulfide bond</keyword>
<protein>
    <submittedName>
        <fullName evidence="8">Complement C3-like</fullName>
    </submittedName>
</protein>
<proteinExistence type="predicted"/>
<dbReference type="AlphaFoldDB" id="A0A8B7QPA9"/>
<keyword evidence="2" id="KW-0964">Secreted</keyword>
<evidence type="ECO:0000256" key="5">
    <source>
        <dbReference type="ARBA" id="ARBA00023198"/>
    </source>
</evidence>
<accession>A0A8B7QPA9</accession>
<dbReference type="PANTHER" id="PTHR11412:SF81">
    <property type="entry name" value="COMPLEMENT C3"/>
    <property type="match status" value="1"/>
</dbReference>
<evidence type="ECO:0000259" key="6">
    <source>
        <dbReference type="Pfam" id="PF17791"/>
    </source>
</evidence>
<evidence type="ECO:0000256" key="3">
    <source>
        <dbReference type="ARBA" id="ARBA00022875"/>
    </source>
</evidence>
<dbReference type="InterPro" id="IPR013783">
    <property type="entry name" value="Ig-like_fold"/>
</dbReference>
<evidence type="ECO:0000313" key="7">
    <source>
        <dbReference type="Proteomes" id="UP000694851"/>
    </source>
</evidence>